<keyword evidence="2" id="KW-0378">Hydrolase</keyword>
<evidence type="ECO:0000313" key="6">
    <source>
        <dbReference type="Proteomes" id="UP000663832"/>
    </source>
</evidence>
<comment type="caution">
    <text evidence="4">The sequence shown here is derived from an EMBL/GenBank/DDBJ whole genome shotgun (WGS) entry which is preliminary data.</text>
</comment>
<dbReference type="EMBL" id="CAJNOI010000021">
    <property type="protein sequence ID" value="CAF0836226.1"/>
    <property type="molecule type" value="Genomic_DNA"/>
</dbReference>
<dbReference type="PROSITE" id="PS51462">
    <property type="entry name" value="NUDIX"/>
    <property type="match status" value="1"/>
</dbReference>
<comment type="similarity">
    <text evidence="1">Belongs to the Nudix hydrolase family.</text>
</comment>
<dbReference type="InterPro" id="IPR003293">
    <property type="entry name" value="Nudix_hydrolase6-like"/>
</dbReference>
<dbReference type="Gene3D" id="3.90.79.10">
    <property type="entry name" value="Nucleoside Triphosphate Pyrophosphohydrolase"/>
    <property type="match status" value="1"/>
</dbReference>
<dbReference type="AlphaFoldDB" id="A0A813UWV5"/>
<feature type="domain" description="Nudix hydrolase" evidence="3">
    <location>
        <begin position="107"/>
        <end position="239"/>
    </location>
</feature>
<organism evidence="4 7">
    <name type="scientific">Adineta steineri</name>
    <dbReference type="NCBI Taxonomy" id="433720"/>
    <lineage>
        <taxon>Eukaryota</taxon>
        <taxon>Metazoa</taxon>
        <taxon>Spiralia</taxon>
        <taxon>Gnathifera</taxon>
        <taxon>Rotifera</taxon>
        <taxon>Eurotatoria</taxon>
        <taxon>Bdelloidea</taxon>
        <taxon>Adinetida</taxon>
        <taxon>Adinetidae</taxon>
        <taxon>Adineta</taxon>
    </lineage>
</organism>
<dbReference type="Pfam" id="PF00293">
    <property type="entry name" value="NUDIX"/>
    <property type="match status" value="1"/>
</dbReference>
<dbReference type="EMBL" id="CAJNOM010000070">
    <property type="protein sequence ID" value="CAF0976071.1"/>
    <property type="molecule type" value="Genomic_DNA"/>
</dbReference>
<evidence type="ECO:0000313" key="7">
    <source>
        <dbReference type="Proteomes" id="UP000663877"/>
    </source>
</evidence>
<dbReference type="GO" id="GO:0051287">
    <property type="term" value="F:NAD binding"/>
    <property type="evidence" value="ECO:0007669"/>
    <property type="project" value="TreeGrafter"/>
</dbReference>
<evidence type="ECO:0000313" key="4">
    <source>
        <dbReference type="EMBL" id="CAF0836226.1"/>
    </source>
</evidence>
<evidence type="ECO:0000259" key="3">
    <source>
        <dbReference type="PROSITE" id="PS51462"/>
    </source>
</evidence>
<protein>
    <recommendedName>
        <fullName evidence="3">Nudix hydrolase domain-containing protein</fullName>
    </recommendedName>
</protein>
<dbReference type="Proteomes" id="UP000663877">
    <property type="component" value="Unassembled WGS sequence"/>
</dbReference>
<dbReference type="Pfam" id="PF18290">
    <property type="entry name" value="Nudix_hydro"/>
    <property type="match status" value="1"/>
</dbReference>
<dbReference type="PANTHER" id="PTHR13994:SF13">
    <property type="entry name" value="FI03680P"/>
    <property type="match status" value="1"/>
</dbReference>
<accession>A0A813UWV5</accession>
<proteinExistence type="inferred from homology"/>
<evidence type="ECO:0000313" key="5">
    <source>
        <dbReference type="EMBL" id="CAF0976071.1"/>
    </source>
</evidence>
<dbReference type="Proteomes" id="UP000663832">
    <property type="component" value="Unassembled WGS sequence"/>
</dbReference>
<dbReference type="GO" id="GO:0047631">
    <property type="term" value="F:ADP-ribose diphosphatase activity"/>
    <property type="evidence" value="ECO:0007669"/>
    <property type="project" value="TreeGrafter"/>
</dbReference>
<dbReference type="InterPro" id="IPR000086">
    <property type="entry name" value="NUDIX_hydrolase_dom"/>
</dbReference>
<dbReference type="PANTHER" id="PTHR13994">
    <property type="entry name" value="NUDIX HYDROLASE RELATED"/>
    <property type="match status" value="1"/>
</dbReference>
<sequence length="282" mass="32394">MSNVQNENSAEVVLLTGTGDIYSGVTVDRKLLAKTPALFERQLEKSIEAWRQQKRRGIWLSIPHDQTELIPTAQKLGFVLHHAKADYVMLTHWLDESDPNQLPSYAMSTIGVGGLIVNKKREVLLIQERFAYVKDYFKLPGGCLNMGEAIEDGVEREVFEETGIRAHFRGILSFTYKTEFRFGHGDAYFICLMYLNEDEEEQKINFDPLEIAVCQWTPLDEWAKSLENHPVPITLHAARTAINVLEGRETLLESDLIEVKSRDKNKPSWFTTMYRNKSNDKK</sequence>
<dbReference type="GO" id="GO:0035529">
    <property type="term" value="F:NADH pyrophosphatase activity"/>
    <property type="evidence" value="ECO:0007669"/>
    <property type="project" value="TreeGrafter"/>
</dbReference>
<dbReference type="PROSITE" id="PS00893">
    <property type="entry name" value="NUDIX_BOX"/>
    <property type="match status" value="1"/>
</dbReference>
<dbReference type="InterPro" id="IPR020084">
    <property type="entry name" value="NUDIX_hydrolase_CS"/>
</dbReference>
<dbReference type="Gene3D" id="3.40.630.30">
    <property type="match status" value="1"/>
</dbReference>
<reference evidence="4" key="1">
    <citation type="submission" date="2021-02" db="EMBL/GenBank/DDBJ databases">
        <authorList>
            <person name="Nowell W R."/>
        </authorList>
    </citation>
    <scope>NUCLEOTIDE SEQUENCE</scope>
</reference>
<dbReference type="SUPFAM" id="SSF55811">
    <property type="entry name" value="Nudix"/>
    <property type="match status" value="1"/>
</dbReference>
<keyword evidence="6" id="KW-1185">Reference proteome</keyword>
<name>A0A813UWV5_9BILA</name>
<dbReference type="OrthoDB" id="447842at2759"/>
<evidence type="ECO:0000256" key="2">
    <source>
        <dbReference type="ARBA" id="ARBA00022801"/>
    </source>
</evidence>
<dbReference type="InterPro" id="IPR015797">
    <property type="entry name" value="NUDIX_hydrolase-like_dom_sf"/>
</dbReference>
<gene>
    <name evidence="4" type="ORF">BJG266_LOCUS7060</name>
    <name evidence="5" type="ORF">QVE165_LOCUS13599</name>
</gene>
<evidence type="ECO:0000256" key="1">
    <source>
        <dbReference type="ARBA" id="ARBA00005582"/>
    </source>
</evidence>
<dbReference type="InterPro" id="IPR040618">
    <property type="entry name" value="Pre-Nudix"/>
</dbReference>